<dbReference type="Pfam" id="PF01433">
    <property type="entry name" value="Peptidase_M1"/>
    <property type="match status" value="1"/>
</dbReference>
<dbReference type="SUPFAM" id="SSF55486">
    <property type="entry name" value="Metalloproteases ('zincins'), catalytic domain"/>
    <property type="match status" value="1"/>
</dbReference>
<feature type="domain" description="Peptidase M1 membrane alanine aminopeptidase" evidence="1">
    <location>
        <begin position="5"/>
        <end position="66"/>
    </location>
</feature>
<accession>V6JF29</accession>
<dbReference type="EMBL" id="AWQX01000391">
    <property type="protein sequence ID" value="EST18435.1"/>
    <property type="molecule type" value="Genomic_DNA"/>
</dbReference>
<organism evidence="2 3">
    <name type="scientific">Streptomyces roseochromogenus subsp. oscitans DS 12.976</name>
    <dbReference type="NCBI Taxonomy" id="1352936"/>
    <lineage>
        <taxon>Bacteria</taxon>
        <taxon>Bacillati</taxon>
        <taxon>Actinomycetota</taxon>
        <taxon>Actinomycetes</taxon>
        <taxon>Kitasatosporales</taxon>
        <taxon>Streptomycetaceae</taxon>
        <taxon>Streptomyces</taxon>
    </lineage>
</organism>
<dbReference type="AlphaFoldDB" id="V6JF29"/>
<dbReference type="InterPro" id="IPR027268">
    <property type="entry name" value="Peptidase_M4/M1_CTD_sf"/>
</dbReference>
<dbReference type="InterPro" id="IPR014782">
    <property type="entry name" value="Peptidase_M1_dom"/>
</dbReference>
<evidence type="ECO:0000259" key="1">
    <source>
        <dbReference type="Pfam" id="PF01433"/>
    </source>
</evidence>
<dbReference type="STRING" id="1352936.M878_44775"/>
<dbReference type="Proteomes" id="UP000017984">
    <property type="component" value="Chromosome"/>
</dbReference>
<dbReference type="PATRIC" id="fig|1352936.5.peg.9299"/>
<keyword evidence="3" id="KW-1185">Reference proteome</keyword>
<dbReference type="GO" id="GO:0008237">
    <property type="term" value="F:metallopeptidase activity"/>
    <property type="evidence" value="ECO:0007669"/>
    <property type="project" value="InterPro"/>
</dbReference>
<dbReference type="HOGENOM" id="CLU_2669627_0_0_11"/>
<protein>
    <recommendedName>
        <fullName evidence="1">Peptidase M1 membrane alanine aminopeptidase domain-containing protein</fullName>
    </recommendedName>
</protein>
<proteinExistence type="predicted"/>
<evidence type="ECO:0000313" key="3">
    <source>
        <dbReference type="Proteomes" id="UP000017984"/>
    </source>
</evidence>
<comment type="caution">
    <text evidence="2">The sequence shown here is derived from an EMBL/GenBank/DDBJ whole genome shotgun (WGS) entry which is preliminary data.</text>
</comment>
<evidence type="ECO:0000313" key="2">
    <source>
        <dbReference type="EMBL" id="EST18435.1"/>
    </source>
</evidence>
<dbReference type="GO" id="GO:0008270">
    <property type="term" value="F:zinc ion binding"/>
    <property type="evidence" value="ECO:0007669"/>
    <property type="project" value="InterPro"/>
</dbReference>
<sequence length="75" mass="8649">MLSYAVYQRGAMALQALRERIGDSAFFKLLPTWTKLHRYSNADTTDFIHLADKISGQQLGDLFQKWLFTRGKPTL</sequence>
<name>V6JF29_STRRC</name>
<gene>
    <name evidence="2" type="ORF">M878_44775</name>
</gene>
<reference evidence="2 3" key="1">
    <citation type="journal article" date="2014" name="Genome Announc.">
        <title>Draft Genome Sequence of Streptomyces roseochromogenes subsp. oscitans DS 12.976, Producer of the Aminocoumarin Antibiotic Clorobiocin.</title>
        <authorList>
            <person name="Ruckert C."/>
            <person name="Kalinowski J."/>
            <person name="Heide L."/>
            <person name="Apel A.K."/>
        </authorList>
    </citation>
    <scope>NUCLEOTIDE SEQUENCE [LARGE SCALE GENOMIC DNA]</scope>
    <source>
        <strain evidence="2 3">DS 12.976</strain>
    </source>
</reference>
<dbReference type="Gene3D" id="1.10.390.10">
    <property type="entry name" value="Neutral Protease Domain 2"/>
    <property type="match status" value="1"/>
</dbReference>